<gene>
    <name evidence="1" type="ORF">GCM10022267_50050</name>
</gene>
<dbReference type="RefSeq" id="WP_346132299.1">
    <property type="nucleotide sequence ID" value="NZ_BAABBE010000014.1"/>
</dbReference>
<name>A0ABP7BFX1_9PSEU</name>
<organism evidence="1 2">
    <name type="scientific">Lentzea roselyniae</name>
    <dbReference type="NCBI Taxonomy" id="531940"/>
    <lineage>
        <taxon>Bacteria</taxon>
        <taxon>Bacillati</taxon>
        <taxon>Actinomycetota</taxon>
        <taxon>Actinomycetes</taxon>
        <taxon>Pseudonocardiales</taxon>
        <taxon>Pseudonocardiaceae</taxon>
        <taxon>Lentzea</taxon>
    </lineage>
</organism>
<sequence length="62" mass="6886">MSRIQVDNATEELTAAMTQLRETLRGIPTNSGKFKRLYERARLATGDLLVGVTDVAPKVRPE</sequence>
<reference evidence="2" key="1">
    <citation type="journal article" date="2019" name="Int. J. Syst. Evol. Microbiol.">
        <title>The Global Catalogue of Microorganisms (GCM) 10K type strain sequencing project: providing services to taxonomists for standard genome sequencing and annotation.</title>
        <authorList>
            <consortium name="The Broad Institute Genomics Platform"/>
            <consortium name="The Broad Institute Genome Sequencing Center for Infectious Disease"/>
            <person name="Wu L."/>
            <person name="Ma J."/>
        </authorList>
    </citation>
    <scope>NUCLEOTIDE SEQUENCE [LARGE SCALE GENOMIC DNA]</scope>
    <source>
        <strain evidence="2">JCM 17494</strain>
    </source>
</reference>
<dbReference type="Proteomes" id="UP001500711">
    <property type="component" value="Unassembled WGS sequence"/>
</dbReference>
<evidence type="ECO:0000313" key="2">
    <source>
        <dbReference type="Proteomes" id="UP001500711"/>
    </source>
</evidence>
<keyword evidence="2" id="KW-1185">Reference proteome</keyword>
<comment type="caution">
    <text evidence="1">The sequence shown here is derived from an EMBL/GenBank/DDBJ whole genome shotgun (WGS) entry which is preliminary data.</text>
</comment>
<proteinExistence type="predicted"/>
<accession>A0ABP7BFX1</accession>
<evidence type="ECO:0000313" key="1">
    <source>
        <dbReference type="EMBL" id="GAA3657907.1"/>
    </source>
</evidence>
<dbReference type="EMBL" id="BAABBE010000014">
    <property type="protein sequence ID" value="GAA3657907.1"/>
    <property type="molecule type" value="Genomic_DNA"/>
</dbReference>
<protein>
    <submittedName>
        <fullName evidence="1">Uncharacterized protein</fullName>
    </submittedName>
</protein>